<reference evidence="1" key="1">
    <citation type="submission" date="2023-03" db="EMBL/GenBank/DDBJ databases">
        <title>Chromosome-level genomes of two armyworms, Mythimna separata and Mythimna loreyi, provide insights into the biosynthesis and reception of sex pheromones.</title>
        <authorList>
            <person name="Zhao H."/>
        </authorList>
    </citation>
    <scope>NUCLEOTIDE SEQUENCE</scope>
    <source>
        <strain evidence="1">BeijingLab</strain>
    </source>
</reference>
<evidence type="ECO:0000313" key="1">
    <source>
        <dbReference type="EMBL" id="KAJ8724555.1"/>
    </source>
</evidence>
<dbReference type="EMBL" id="CM056784">
    <property type="protein sequence ID" value="KAJ8724555.1"/>
    <property type="molecule type" value="Genomic_DNA"/>
</dbReference>
<dbReference type="Proteomes" id="UP001231649">
    <property type="component" value="Chromosome 8"/>
</dbReference>
<organism evidence="1 2">
    <name type="scientific">Mythimna loreyi</name>
    <dbReference type="NCBI Taxonomy" id="667449"/>
    <lineage>
        <taxon>Eukaryota</taxon>
        <taxon>Metazoa</taxon>
        <taxon>Ecdysozoa</taxon>
        <taxon>Arthropoda</taxon>
        <taxon>Hexapoda</taxon>
        <taxon>Insecta</taxon>
        <taxon>Pterygota</taxon>
        <taxon>Neoptera</taxon>
        <taxon>Endopterygota</taxon>
        <taxon>Lepidoptera</taxon>
        <taxon>Glossata</taxon>
        <taxon>Ditrysia</taxon>
        <taxon>Noctuoidea</taxon>
        <taxon>Noctuidae</taxon>
        <taxon>Noctuinae</taxon>
        <taxon>Hadenini</taxon>
        <taxon>Mythimna</taxon>
    </lineage>
</organism>
<name>A0ACC2QWK9_9NEOP</name>
<sequence length="139" mass="16544">MKAEFTEKLNKLVGRKKSNSMYLINMSRYQDFIREVKEIKNKLNKDFEDYKMLASYDILEVNGRERMIQPRNEINSTIKFYVPIEELFGVLHTIHLLFKHANKDVMEAEIKTKFCNVSKEVIKIYLTCCKTCQEKIYCA</sequence>
<accession>A0ACC2QWK9</accession>
<protein>
    <submittedName>
        <fullName evidence="1">Uncharacterized protein</fullName>
    </submittedName>
</protein>
<comment type="caution">
    <text evidence="1">The sequence shown here is derived from an EMBL/GenBank/DDBJ whole genome shotgun (WGS) entry which is preliminary data.</text>
</comment>
<proteinExistence type="predicted"/>
<evidence type="ECO:0000313" key="2">
    <source>
        <dbReference type="Proteomes" id="UP001231649"/>
    </source>
</evidence>
<gene>
    <name evidence="1" type="ORF">PYW08_016029</name>
</gene>
<keyword evidence="2" id="KW-1185">Reference proteome</keyword>